<dbReference type="RefSeq" id="WP_182529757.1">
    <property type="nucleotide sequence ID" value="NZ_JACGXL010000001.1"/>
</dbReference>
<proteinExistence type="predicted"/>
<evidence type="ECO:0000313" key="2">
    <source>
        <dbReference type="Proteomes" id="UP000550401"/>
    </source>
</evidence>
<dbReference type="EMBL" id="JACGXL010000001">
    <property type="protein sequence ID" value="MBA8886703.1"/>
    <property type="molecule type" value="Genomic_DNA"/>
</dbReference>
<keyword evidence="2" id="KW-1185">Reference proteome</keyword>
<gene>
    <name evidence="1" type="ORF">FHW12_000894</name>
</gene>
<evidence type="ECO:0008006" key="3">
    <source>
        <dbReference type="Google" id="ProtNLM"/>
    </source>
</evidence>
<name>A0A839EVS7_9GAMM</name>
<organism evidence="1 2">
    <name type="scientific">Dokdonella fugitiva</name>
    <dbReference type="NCBI Taxonomy" id="328517"/>
    <lineage>
        <taxon>Bacteria</taxon>
        <taxon>Pseudomonadati</taxon>
        <taxon>Pseudomonadota</taxon>
        <taxon>Gammaproteobacteria</taxon>
        <taxon>Lysobacterales</taxon>
        <taxon>Rhodanobacteraceae</taxon>
        <taxon>Dokdonella</taxon>
    </lineage>
</organism>
<dbReference type="Pfam" id="PF14119">
    <property type="entry name" value="DUF4288"/>
    <property type="match status" value="1"/>
</dbReference>
<comment type="caution">
    <text evidence="1">The sequence shown here is derived from an EMBL/GenBank/DDBJ whole genome shotgun (WGS) entry which is preliminary data.</text>
</comment>
<evidence type="ECO:0000313" key="1">
    <source>
        <dbReference type="EMBL" id="MBA8886703.1"/>
    </source>
</evidence>
<dbReference type="InterPro" id="IPR025630">
    <property type="entry name" value="DUF4288"/>
</dbReference>
<reference evidence="1 2" key="1">
    <citation type="submission" date="2020-07" db="EMBL/GenBank/DDBJ databases">
        <title>Genomic Encyclopedia of Type Strains, Phase IV (KMG-V): Genome sequencing to study the core and pangenomes of soil and plant-associated prokaryotes.</title>
        <authorList>
            <person name="Whitman W."/>
        </authorList>
    </citation>
    <scope>NUCLEOTIDE SEQUENCE [LARGE SCALE GENOMIC DNA]</scope>
    <source>
        <strain evidence="1 2">RH2WT43</strain>
    </source>
</reference>
<sequence length="125" mass="14334">MPKTSSAKTVRFSAKLLFQFRIVDDGKPGVMRMCEERIVVLRAETARKALTMAKQRGKRAEHRYRNDHGGMVHFEFVGILDLLHLGIECDEDEVWYDITQRKLPMERAAAILPPERVLSAIRNGP</sequence>
<dbReference type="Proteomes" id="UP000550401">
    <property type="component" value="Unassembled WGS sequence"/>
</dbReference>
<dbReference type="AlphaFoldDB" id="A0A839EVS7"/>
<accession>A0A839EVS7</accession>
<protein>
    <recommendedName>
        <fullName evidence="3">DUF4288 domain-containing protein</fullName>
    </recommendedName>
</protein>